<dbReference type="AlphaFoldDB" id="A0A0Q9X1F1"/>
<feature type="non-terminal residue" evidence="2">
    <location>
        <position position="224"/>
    </location>
</feature>
<reference evidence="2 3" key="1">
    <citation type="journal article" date="2007" name="Nature">
        <title>Evolution of genes and genomes on the Drosophila phylogeny.</title>
        <authorList>
            <consortium name="Drosophila 12 Genomes Consortium"/>
            <person name="Clark A.G."/>
            <person name="Eisen M.B."/>
            <person name="Smith D.R."/>
            <person name="Bergman C.M."/>
            <person name="Oliver B."/>
            <person name="Markow T.A."/>
            <person name="Kaufman T.C."/>
            <person name="Kellis M."/>
            <person name="Gelbart W."/>
            <person name="Iyer V.N."/>
            <person name="Pollard D.A."/>
            <person name="Sackton T.B."/>
            <person name="Larracuente A.M."/>
            <person name="Singh N.D."/>
            <person name="Abad J.P."/>
            <person name="Abt D.N."/>
            <person name="Adryan B."/>
            <person name="Aguade M."/>
            <person name="Akashi H."/>
            <person name="Anderson W.W."/>
            <person name="Aquadro C.F."/>
            <person name="Ardell D.H."/>
            <person name="Arguello R."/>
            <person name="Artieri C.G."/>
            <person name="Barbash D.A."/>
            <person name="Barker D."/>
            <person name="Barsanti P."/>
            <person name="Batterham P."/>
            <person name="Batzoglou S."/>
            <person name="Begun D."/>
            <person name="Bhutkar A."/>
            <person name="Blanco E."/>
            <person name="Bosak S.A."/>
            <person name="Bradley R.K."/>
            <person name="Brand A.D."/>
            <person name="Brent M.R."/>
            <person name="Brooks A.N."/>
            <person name="Brown R.H."/>
            <person name="Butlin R.K."/>
            <person name="Caggese C."/>
            <person name="Calvi B.R."/>
            <person name="Bernardo de Carvalho A."/>
            <person name="Caspi A."/>
            <person name="Castrezana S."/>
            <person name="Celniker S.E."/>
            <person name="Chang J.L."/>
            <person name="Chapple C."/>
            <person name="Chatterji S."/>
            <person name="Chinwalla A."/>
            <person name="Civetta A."/>
            <person name="Clifton S.W."/>
            <person name="Comeron J.M."/>
            <person name="Costello J.C."/>
            <person name="Coyne J.A."/>
            <person name="Daub J."/>
            <person name="David R.G."/>
            <person name="Delcher A.L."/>
            <person name="Delehaunty K."/>
            <person name="Do C.B."/>
            <person name="Ebling H."/>
            <person name="Edwards K."/>
            <person name="Eickbush T."/>
            <person name="Evans J.D."/>
            <person name="Filipski A."/>
            <person name="Findeiss S."/>
            <person name="Freyhult E."/>
            <person name="Fulton L."/>
            <person name="Fulton R."/>
            <person name="Garcia A.C."/>
            <person name="Gardiner A."/>
            <person name="Garfield D.A."/>
            <person name="Garvin B.E."/>
            <person name="Gibson G."/>
            <person name="Gilbert D."/>
            <person name="Gnerre S."/>
            <person name="Godfrey J."/>
            <person name="Good R."/>
            <person name="Gotea V."/>
            <person name="Gravely B."/>
            <person name="Greenberg A.J."/>
            <person name="Griffiths-Jones S."/>
            <person name="Gross S."/>
            <person name="Guigo R."/>
            <person name="Gustafson E.A."/>
            <person name="Haerty W."/>
            <person name="Hahn M.W."/>
            <person name="Halligan D.L."/>
            <person name="Halpern A.L."/>
            <person name="Halter G.M."/>
            <person name="Han M.V."/>
            <person name="Heger A."/>
            <person name="Hillier L."/>
            <person name="Hinrichs A.S."/>
            <person name="Holmes I."/>
            <person name="Hoskins R.A."/>
            <person name="Hubisz M.J."/>
            <person name="Hultmark D."/>
            <person name="Huntley M.A."/>
            <person name="Jaffe D.B."/>
            <person name="Jagadeeshan S."/>
            <person name="Jeck W.R."/>
            <person name="Johnson J."/>
            <person name="Jones C.D."/>
            <person name="Jordan W.C."/>
            <person name="Karpen G.H."/>
            <person name="Kataoka E."/>
            <person name="Keightley P.D."/>
            <person name="Kheradpour P."/>
            <person name="Kirkness E.F."/>
            <person name="Koerich L.B."/>
            <person name="Kristiansen K."/>
            <person name="Kudrna D."/>
            <person name="Kulathinal R.J."/>
            <person name="Kumar S."/>
            <person name="Kwok R."/>
            <person name="Lander E."/>
            <person name="Langley C.H."/>
            <person name="Lapoint R."/>
            <person name="Lazzaro B.P."/>
            <person name="Lee S.J."/>
            <person name="Levesque L."/>
            <person name="Li R."/>
            <person name="Lin C.F."/>
            <person name="Lin M.F."/>
            <person name="Lindblad-Toh K."/>
            <person name="Llopart A."/>
            <person name="Long M."/>
            <person name="Low L."/>
            <person name="Lozovsky E."/>
            <person name="Lu J."/>
            <person name="Luo M."/>
            <person name="Machado C.A."/>
            <person name="Makalowski W."/>
            <person name="Marzo M."/>
            <person name="Matsuda M."/>
            <person name="Matzkin L."/>
            <person name="McAllister B."/>
            <person name="McBride C.S."/>
            <person name="McKernan B."/>
            <person name="McKernan K."/>
            <person name="Mendez-Lago M."/>
            <person name="Minx P."/>
            <person name="Mollenhauer M.U."/>
            <person name="Montooth K."/>
            <person name="Mount S.M."/>
            <person name="Mu X."/>
            <person name="Myers E."/>
            <person name="Negre B."/>
            <person name="Newfeld S."/>
            <person name="Nielsen R."/>
            <person name="Noor M.A."/>
            <person name="O'Grady P."/>
            <person name="Pachter L."/>
            <person name="Papaceit M."/>
            <person name="Parisi M.J."/>
            <person name="Parisi M."/>
            <person name="Parts L."/>
            <person name="Pedersen J.S."/>
            <person name="Pesole G."/>
            <person name="Phillippy A.M."/>
            <person name="Ponting C.P."/>
            <person name="Pop M."/>
            <person name="Porcelli D."/>
            <person name="Powell J.R."/>
            <person name="Prohaska S."/>
            <person name="Pruitt K."/>
            <person name="Puig M."/>
            <person name="Quesneville H."/>
            <person name="Ram K.R."/>
            <person name="Rand D."/>
            <person name="Rasmussen M.D."/>
            <person name="Reed L.K."/>
            <person name="Reenan R."/>
            <person name="Reily A."/>
            <person name="Remington K.A."/>
            <person name="Rieger T.T."/>
            <person name="Ritchie M.G."/>
            <person name="Robin C."/>
            <person name="Rogers Y.H."/>
            <person name="Rohde C."/>
            <person name="Rozas J."/>
            <person name="Rubenfield M.J."/>
            <person name="Ruiz A."/>
            <person name="Russo S."/>
            <person name="Salzberg S.L."/>
            <person name="Sanchez-Gracia A."/>
            <person name="Saranga D.J."/>
            <person name="Sato H."/>
            <person name="Schaeffer S.W."/>
            <person name="Schatz M.C."/>
            <person name="Schlenke T."/>
            <person name="Schwartz R."/>
            <person name="Segarra C."/>
            <person name="Singh R.S."/>
            <person name="Sirot L."/>
            <person name="Sirota M."/>
            <person name="Sisneros N.B."/>
            <person name="Smith C.D."/>
            <person name="Smith T.F."/>
            <person name="Spieth J."/>
            <person name="Stage D.E."/>
            <person name="Stark A."/>
            <person name="Stephan W."/>
            <person name="Strausberg R.L."/>
            <person name="Strempel S."/>
            <person name="Sturgill D."/>
            <person name="Sutton G."/>
            <person name="Sutton G.G."/>
            <person name="Tao W."/>
            <person name="Teichmann S."/>
            <person name="Tobari Y.N."/>
            <person name="Tomimura Y."/>
            <person name="Tsolas J.M."/>
            <person name="Valente V.L."/>
            <person name="Venter E."/>
            <person name="Venter J.C."/>
            <person name="Vicario S."/>
            <person name="Vieira F.G."/>
            <person name="Vilella A.J."/>
            <person name="Villasante A."/>
            <person name="Walenz B."/>
            <person name="Wang J."/>
            <person name="Wasserman M."/>
            <person name="Watts T."/>
            <person name="Wilson D."/>
            <person name="Wilson R.K."/>
            <person name="Wing R.A."/>
            <person name="Wolfner M.F."/>
            <person name="Wong A."/>
            <person name="Wong G.K."/>
            <person name="Wu C.I."/>
            <person name="Wu G."/>
            <person name="Yamamoto D."/>
            <person name="Yang H.P."/>
            <person name="Yang S.P."/>
            <person name="Yorke J.A."/>
            <person name="Yoshida K."/>
            <person name="Zdobnov E."/>
            <person name="Zhang P."/>
            <person name="Zhang Y."/>
            <person name="Zimin A.V."/>
            <person name="Baldwin J."/>
            <person name="Abdouelleil A."/>
            <person name="Abdulkadir J."/>
            <person name="Abebe A."/>
            <person name="Abera B."/>
            <person name="Abreu J."/>
            <person name="Acer S.C."/>
            <person name="Aftuck L."/>
            <person name="Alexander A."/>
            <person name="An P."/>
            <person name="Anderson E."/>
            <person name="Anderson S."/>
            <person name="Arachi H."/>
            <person name="Azer M."/>
            <person name="Bachantsang P."/>
            <person name="Barry A."/>
            <person name="Bayul T."/>
            <person name="Berlin A."/>
            <person name="Bessette D."/>
            <person name="Bloom T."/>
            <person name="Blye J."/>
            <person name="Boguslavskiy L."/>
            <person name="Bonnet C."/>
            <person name="Boukhgalter B."/>
            <person name="Bourzgui I."/>
            <person name="Brown A."/>
            <person name="Cahill P."/>
            <person name="Channer S."/>
            <person name="Cheshatsang Y."/>
            <person name="Chuda L."/>
            <person name="Citroen M."/>
            <person name="Collymore A."/>
            <person name="Cooke P."/>
            <person name="Costello M."/>
            <person name="D'Aco K."/>
            <person name="Daza R."/>
            <person name="De Haan G."/>
            <person name="DeGray S."/>
            <person name="DeMaso C."/>
            <person name="Dhargay N."/>
            <person name="Dooley K."/>
            <person name="Dooley E."/>
            <person name="Doricent M."/>
            <person name="Dorje P."/>
            <person name="Dorjee K."/>
            <person name="Dupes A."/>
            <person name="Elong R."/>
            <person name="Falk J."/>
            <person name="Farina A."/>
            <person name="Faro S."/>
            <person name="Ferguson D."/>
            <person name="Fisher S."/>
            <person name="Foley C.D."/>
            <person name="Franke A."/>
            <person name="Friedrich D."/>
            <person name="Gadbois L."/>
            <person name="Gearin G."/>
            <person name="Gearin C.R."/>
            <person name="Giannoukos G."/>
            <person name="Goode T."/>
            <person name="Graham J."/>
            <person name="Grandbois E."/>
            <person name="Grewal S."/>
            <person name="Gyaltsen K."/>
            <person name="Hafez N."/>
            <person name="Hagos B."/>
            <person name="Hall J."/>
            <person name="Henson C."/>
            <person name="Hollinger A."/>
            <person name="Honan T."/>
            <person name="Huard M.D."/>
            <person name="Hughes L."/>
            <person name="Hurhula B."/>
            <person name="Husby M.E."/>
            <person name="Kamat A."/>
            <person name="Kanga B."/>
            <person name="Kashin S."/>
            <person name="Khazanovich D."/>
            <person name="Kisner P."/>
            <person name="Lance K."/>
            <person name="Lara M."/>
            <person name="Lee W."/>
            <person name="Lennon N."/>
            <person name="Letendre F."/>
            <person name="LeVine R."/>
            <person name="Lipovsky A."/>
            <person name="Liu X."/>
            <person name="Liu J."/>
            <person name="Liu S."/>
            <person name="Lokyitsang T."/>
            <person name="Lokyitsang Y."/>
            <person name="Lubonja R."/>
            <person name="Lui A."/>
            <person name="MacDonald P."/>
            <person name="Magnisalis V."/>
            <person name="Maru K."/>
            <person name="Matthews C."/>
            <person name="McCusker W."/>
            <person name="McDonough S."/>
            <person name="Mehta T."/>
            <person name="Meldrim J."/>
            <person name="Meneus L."/>
            <person name="Mihai O."/>
            <person name="Mihalev A."/>
            <person name="Mihova T."/>
            <person name="Mittelman R."/>
            <person name="Mlenga V."/>
            <person name="Montmayeur A."/>
            <person name="Mulrain L."/>
            <person name="Navidi A."/>
            <person name="Naylor J."/>
            <person name="Negash T."/>
            <person name="Nguyen T."/>
            <person name="Nguyen N."/>
            <person name="Nicol R."/>
            <person name="Norbu C."/>
            <person name="Norbu N."/>
            <person name="Novod N."/>
            <person name="O'Neill B."/>
            <person name="Osman S."/>
            <person name="Markiewicz E."/>
            <person name="Oyono O.L."/>
            <person name="Patti C."/>
            <person name="Phunkhang P."/>
            <person name="Pierre F."/>
            <person name="Priest M."/>
            <person name="Raghuraman S."/>
            <person name="Rege F."/>
            <person name="Reyes R."/>
            <person name="Rise C."/>
            <person name="Rogov P."/>
            <person name="Ross K."/>
            <person name="Ryan E."/>
            <person name="Settipalli S."/>
            <person name="Shea T."/>
            <person name="Sherpa N."/>
            <person name="Shi L."/>
            <person name="Shih D."/>
            <person name="Sparrow T."/>
            <person name="Spaulding J."/>
            <person name="Stalker J."/>
            <person name="Stange-Thomann N."/>
            <person name="Stavropoulos S."/>
            <person name="Stone C."/>
            <person name="Strader C."/>
            <person name="Tesfaye S."/>
            <person name="Thomson T."/>
            <person name="Thoulutsang Y."/>
            <person name="Thoulutsang D."/>
            <person name="Topham K."/>
            <person name="Topping I."/>
            <person name="Tsamla T."/>
            <person name="Vassiliev H."/>
            <person name="Vo A."/>
            <person name="Wangchuk T."/>
            <person name="Wangdi T."/>
            <person name="Weiand M."/>
            <person name="Wilkinson J."/>
            <person name="Wilson A."/>
            <person name="Yadav S."/>
            <person name="Young G."/>
            <person name="Yu Q."/>
            <person name="Zembek L."/>
            <person name="Zhong D."/>
            <person name="Zimmer A."/>
            <person name="Zwirko Z."/>
            <person name="Jaffe D.B."/>
            <person name="Alvarez P."/>
            <person name="Brockman W."/>
            <person name="Butler J."/>
            <person name="Chin C."/>
            <person name="Gnerre S."/>
            <person name="Grabherr M."/>
            <person name="Kleber M."/>
            <person name="Mauceli E."/>
            <person name="MacCallum I."/>
        </authorList>
    </citation>
    <scope>NUCLEOTIDE SEQUENCE [LARGE SCALE GENOMIC DNA]</scope>
    <source>
        <strain evidence="3">Tucson 14030-0811.24</strain>
    </source>
</reference>
<evidence type="ECO:0000256" key="1">
    <source>
        <dbReference type="SAM" id="MobiDB-lite"/>
    </source>
</evidence>
<dbReference type="Proteomes" id="UP000007798">
    <property type="component" value="Unassembled WGS sequence"/>
</dbReference>
<feature type="compositionally biased region" description="Polar residues" evidence="1">
    <location>
        <begin position="65"/>
        <end position="79"/>
    </location>
</feature>
<sequence length="224" mass="25711">MSTVDSEGRCQTVTTVFSDNSKSKQITNQKKEQIMSLFPAYGNADKKDVVSSERKKESGSEDWKTNQSYDKAQLPTTSAAAPAKEIHYSDSDSYDSSPSDAEIQDVETPNPVATWPRLEFDGKDEFFVDKKWNNIYREWETIPRLSHPIYKVTRRQLRNVGGEWYARSRRRSKQNKTLSSKRSSQSLKASISDKEIDETHMKMRDLITLVTTDDKAPVDSWLEL</sequence>
<gene>
    <name evidence="2" type="primary">Dwil\GK27189</name>
    <name evidence="2" type="ORF">Dwil_GK27189</name>
</gene>
<proteinExistence type="predicted"/>
<dbReference type="STRING" id="7260.A0A0Q9X1F1"/>
<feature type="region of interest" description="Disordered" evidence="1">
    <location>
        <begin position="44"/>
        <end position="115"/>
    </location>
</feature>
<evidence type="ECO:0000313" key="3">
    <source>
        <dbReference type="Proteomes" id="UP000007798"/>
    </source>
</evidence>
<keyword evidence="3" id="KW-1185">Reference proteome</keyword>
<dbReference type="InParanoid" id="A0A0Q9X1F1"/>
<feature type="region of interest" description="Disordered" evidence="1">
    <location>
        <begin position="168"/>
        <end position="193"/>
    </location>
</feature>
<evidence type="ECO:0000313" key="2">
    <source>
        <dbReference type="EMBL" id="KRF98870.1"/>
    </source>
</evidence>
<protein>
    <submittedName>
        <fullName evidence="2">Uncharacterized protein</fullName>
    </submittedName>
</protein>
<name>A0A0Q9X1F1_DROWI</name>
<feature type="compositionally biased region" description="Basic and acidic residues" evidence="1">
    <location>
        <begin position="44"/>
        <end position="64"/>
    </location>
</feature>
<feature type="compositionally biased region" description="Low complexity" evidence="1">
    <location>
        <begin position="178"/>
        <end position="190"/>
    </location>
</feature>
<organism evidence="2 3">
    <name type="scientific">Drosophila willistoni</name>
    <name type="common">Fruit fly</name>
    <dbReference type="NCBI Taxonomy" id="7260"/>
    <lineage>
        <taxon>Eukaryota</taxon>
        <taxon>Metazoa</taxon>
        <taxon>Ecdysozoa</taxon>
        <taxon>Arthropoda</taxon>
        <taxon>Hexapoda</taxon>
        <taxon>Insecta</taxon>
        <taxon>Pterygota</taxon>
        <taxon>Neoptera</taxon>
        <taxon>Endopterygota</taxon>
        <taxon>Diptera</taxon>
        <taxon>Brachycera</taxon>
        <taxon>Muscomorpha</taxon>
        <taxon>Ephydroidea</taxon>
        <taxon>Drosophilidae</taxon>
        <taxon>Drosophila</taxon>
        <taxon>Sophophora</taxon>
    </lineage>
</organism>
<dbReference type="EMBL" id="CH963925">
    <property type="protein sequence ID" value="KRF98870.1"/>
    <property type="molecule type" value="Genomic_DNA"/>
</dbReference>
<accession>A0A0Q9X1F1</accession>